<keyword evidence="11" id="KW-1185">Reference proteome</keyword>
<dbReference type="PIRSF" id="PIRSF001488">
    <property type="entry name" value="Tdi_protein"/>
    <property type="match status" value="1"/>
</dbReference>
<dbReference type="Gene3D" id="3.40.30.10">
    <property type="entry name" value="Glutaredoxin"/>
    <property type="match status" value="1"/>
</dbReference>
<dbReference type="Pfam" id="PF01323">
    <property type="entry name" value="DSBA"/>
    <property type="match status" value="1"/>
</dbReference>
<comment type="caution">
    <text evidence="10">The sequence shown here is derived from an EMBL/GenBank/DDBJ whole genome shotgun (WGS) entry which is preliminary data.</text>
</comment>
<keyword evidence="6" id="KW-0676">Redox-active center</keyword>
<keyword evidence="3 8" id="KW-0732">Signal</keyword>
<organism evidence="10 11">
    <name type="scientific">Xanthomonas chitinilytica</name>
    <dbReference type="NCBI Taxonomy" id="2989819"/>
    <lineage>
        <taxon>Bacteria</taxon>
        <taxon>Pseudomonadati</taxon>
        <taxon>Pseudomonadota</taxon>
        <taxon>Gammaproteobacteria</taxon>
        <taxon>Lysobacterales</taxon>
        <taxon>Lysobacteraceae</taxon>
        <taxon>Xanthomonas</taxon>
    </lineage>
</organism>
<dbReference type="InterPro" id="IPR013766">
    <property type="entry name" value="Thioredoxin_domain"/>
</dbReference>
<dbReference type="PANTHER" id="PTHR35891">
    <property type="entry name" value="THIOL:DISULFIDE INTERCHANGE PROTEIN DSBA"/>
    <property type="match status" value="1"/>
</dbReference>
<dbReference type="RefSeq" id="WP_265126542.1">
    <property type="nucleotide sequence ID" value="NZ_JAPCHY010000002.1"/>
</dbReference>
<name>A0ABT3JT37_9XANT</name>
<evidence type="ECO:0000259" key="9">
    <source>
        <dbReference type="PROSITE" id="PS51352"/>
    </source>
</evidence>
<evidence type="ECO:0000256" key="7">
    <source>
        <dbReference type="PIRNR" id="PIRNR001488"/>
    </source>
</evidence>
<evidence type="ECO:0000256" key="6">
    <source>
        <dbReference type="ARBA" id="ARBA00023284"/>
    </source>
</evidence>
<sequence>MKLVHRLMFLLLALLPLTACAAANPSAPPVAGKDYEEIADPQPFAPLDGKIEVVEVFGYTCGHCAHFEPILQPWVTKLPRDVRFTLVPGAFGGHWDAFARAYYAAEQLGVAQRSHAAMFDALHARGSLPMQNVSPQELATFYADYGVAPERFVQALRGEQVDQRLKAAREFALRSGVRGTPTLVVNGKYLVTGRSFEDTLRIADALVARERAAAKRR</sequence>
<evidence type="ECO:0000256" key="3">
    <source>
        <dbReference type="ARBA" id="ARBA00022729"/>
    </source>
</evidence>
<evidence type="ECO:0000256" key="4">
    <source>
        <dbReference type="ARBA" id="ARBA00022764"/>
    </source>
</evidence>
<comment type="subcellular location">
    <subcellularLocation>
        <location evidence="1 7">Periplasm</location>
    </subcellularLocation>
</comment>
<keyword evidence="4 7" id="KW-0574">Periplasm</keyword>
<evidence type="ECO:0000313" key="11">
    <source>
        <dbReference type="Proteomes" id="UP001209922"/>
    </source>
</evidence>
<dbReference type="InterPro" id="IPR023205">
    <property type="entry name" value="DsbA/DsbL"/>
</dbReference>
<dbReference type="SUPFAM" id="SSF52833">
    <property type="entry name" value="Thioredoxin-like"/>
    <property type="match status" value="1"/>
</dbReference>
<feature type="signal peptide" evidence="8">
    <location>
        <begin position="1"/>
        <end position="21"/>
    </location>
</feature>
<dbReference type="Proteomes" id="UP001209922">
    <property type="component" value="Unassembled WGS sequence"/>
</dbReference>
<dbReference type="InterPro" id="IPR017937">
    <property type="entry name" value="Thioredoxin_CS"/>
</dbReference>
<evidence type="ECO:0000256" key="1">
    <source>
        <dbReference type="ARBA" id="ARBA00004418"/>
    </source>
</evidence>
<evidence type="ECO:0000256" key="8">
    <source>
        <dbReference type="SAM" id="SignalP"/>
    </source>
</evidence>
<dbReference type="InterPro" id="IPR036249">
    <property type="entry name" value="Thioredoxin-like_sf"/>
</dbReference>
<gene>
    <name evidence="10" type="ORF">OK345_03625</name>
</gene>
<reference evidence="10 11" key="1">
    <citation type="submission" date="2022-10" db="EMBL/GenBank/DDBJ databases">
        <title>Xanthomonas sp. H13-6.</title>
        <authorList>
            <person name="Liu X."/>
            <person name="Deng Z."/>
            <person name="Jiang Y."/>
            <person name="Yu T."/>
            <person name="Ai J."/>
        </authorList>
    </citation>
    <scope>NUCLEOTIDE SEQUENCE [LARGE SCALE GENOMIC DNA]</scope>
    <source>
        <strain evidence="10 11">H13-6</strain>
    </source>
</reference>
<protein>
    <recommendedName>
        <fullName evidence="7">Thiol:disulfide interchange protein</fullName>
    </recommendedName>
</protein>
<evidence type="ECO:0000313" key="10">
    <source>
        <dbReference type="EMBL" id="MCW4471595.1"/>
    </source>
</evidence>
<dbReference type="InterPro" id="IPR050824">
    <property type="entry name" value="Thiol_disulfide_DsbA"/>
</dbReference>
<dbReference type="CDD" id="cd03019">
    <property type="entry name" value="DsbA_DsbA"/>
    <property type="match status" value="1"/>
</dbReference>
<comment type="similarity">
    <text evidence="2">Belongs to the thioredoxin family. DsbA subfamily.</text>
</comment>
<dbReference type="PROSITE" id="PS51352">
    <property type="entry name" value="THIOREDOXIN_2"/>
    <property type="match status" value="1"/>
</dbReference>
<dbReference type="PANTHER" id="PTHR35891:SF2">
    <property type="entry name" value="THIOL:DISULFIDE INTERCHANGE PROTEIN DSBA"/>
    <property type="match status" value="1"/>
</dbReference>
<keyword evidence="5 7" id="KW-1015">Disulfide bond</keyword>
<dbReference type="InterPro" id="IPR001853">
    <property type="entry name" value="DSBA-like_thioredoxin_dom"/>
</dbReference>
<dbReference type="EMBL" id="JAPCHY010000002">
    <property type="protein sequence ID" value="MCW4471595.1"/>
    <property type="molecule type" value="Genomic_DNA"/>
</dbReference>
<proteinExistence type="inferred from homology"/>
<dbReference type="PROSITE" id="PS00194">
    <property type="entry name" value="THIOREDOXIN_1"/>
    <property type="match status" value="1"/>
</dbReference>
<evidence type="ECO:0000256" key="5">
    <source>
        <dbReference type="ARBA" id="ARBA00023157"/>
    </source>
</evidence>
<accession>A0ABT3JT37</accession>
<feature type="domain" description="Thioredoxin" evidence="9">
    <location>
        <begin position="16"/>
        <end position="208"/>
    </location>
</feature>
<evidence type="ECO:0000256" key="2">
    <source>
        <dbReference type="ARBA" id="ARBA00005791"/>
    </source>
</evidence>
<feature type="chain" id="PRO_5045681815" description="Thiol:disulfide interchange protein" evidence="8">
    <location>
        <begin position="22"/>
        <end position="217"/>
    </location>
</feature>